<evidence type="ECO:0000313" key="9">
    <source>
        <dbReference type="EMBL" id="MBK1611728.1"/>
    </source>
</evidence>
<dbReference type="SUPFAM" id="SSF50249">
    <property type="entry name" value="Nucleic acid-binding proteins"/>
    <property type="match status" value="1"/>
</dbReference>
<comment type="cofactor">
    <cofactor evidence="1">
        <name>a divalent metal cation</name>
        <dbReference type="ChEBI" id="CHEBI:60240"/>
    </cofactor>
</comment>
<keyword evidence="2" id="KW-0436">Ligase</keyword>
<reference evidence="9 10" key="1">
    <citation type="submission" date="2020-12" db="EMBL/GenBank/DDBJ databases">
        <title>Genome assembly for a thermostable protease producing Bacillus cereus MAKP1 strain isolated from chicken gut.</title>
        <authorList>
            <person name="Malaviya A."/>
        </authorList>
    </citation>
    <scope>NUCLEOTIDE SEQUENCE [LARGE SCALE GENOMIC DNA]</scope>
    <source>
        <strain evidence="9 10">MAKP1</strain>
    </source>
</reference>
<evidence type="ECO:0000256" key="5">
    <source>
        <dbReference type="ARBA" id="ARBA00023204"/>
    </source>
</evidence>
<evidence type="ECO:0000256" key="2">
    <source>
        <dbReference type="ARBA" id="ARBA00022598"/>
    </source>
</evidence>
<evidence type="ECO:0000259" key="7">
    <source>
        <dbReference type="Pfam" id="PF01068"/>
    </source>
</evidence>
<accession>A0ABD4LLK8</accession>
<dbReference type="PANTHER" id="PTHR47810">
    <property type="entry name" value="DNA LIGASE"/>
    <property type="match status" value="1"/>
</dbReference>
<gene>
    <name evidence="9" type="ORF">JCR31_28205</name>
</gene>
<evidence type="ECO:0008006" key="11">
    <source>
        <dbReference type="Google" id="ProtNLM"/>
    </source>
</evidence>
<dbReference type="InterPro" id="IPR012310">
    <property type="entry name" value="DNA_ligase_ATP-dep_cent"/>
</dbReference>
<dbReference type="GO" id="GO:0006260">
    <property type="term" value="P:DNA replication"/>
    <property type="evidence" value="ECO:0007669"/>
    <property type="project" value="UniProtKB-KW"/>
</dbReference>
<dbReference type="EMBL" id="JAEFBZ010000007">
    <property type="protein sequence ID" value="MBK1611728.1"/>
    <property type="molecule type" value="Genomic_DNA"/>
</dbReference>
<evidence type="ECO:0000256" key="4">
    <source>
        <dbReference type="ARBA" id="ARBA00022763"/>
    </source>
</evidence>
<dbReference type="Pfam" id="PF01068">
    <property type="entry name" value="DNA_ligase_A_M"/>
    <property type="match status" value="1"/>
</dbReference>
<dbReference type="Pfam" id="PF14743">
    <property type="entry name" value="DNA_ligase_OB_2"/>
    <property type="match status" value="1"/>
</dbReference>
<keyword evidence="3" id="KW-0235">DNA replication</keyword>
<dbReference type="PANTHER" id="PTHR47810:SF1">
    <property type="entry name" value="DNA LIGASE B"/>
    <property type="match status" value="1"/>
</dbReference>
<dbReference type="InterPro" id="IPR029319">
    <property type="entry name" value="DNA_ligase_OB"/>
</dbReference>
<comment type="caution">
    <text evidence="9">The sequence shown here is derived from an EMBL/GenBank/DDBJ whole genome shotgun (WGS) entry which is preliminary data.</text>
</comment>
<dbReference type="GO" id="GO:0003910">
    <property type="term" value="F:DNA ligase (ATP) activity"/>
    <property type="evidence" value="ECO:0007669"/>
    <property type="project" value="UniProtKB-EC"/>
</dbReference>
<feature type="domain" description="ATP-dependent DNA ligase family profile" evidence="7">
    <location>
        <begin position="154"/>
        <end position="344"/>
    </location>
</feature>
<evidence type="ECO:0000256" key="3">
    <source>
        <dbReference type="ARBA" id="ARBA00022705"/>
    </source>
</evidence>
<proteinExistence type="predicted"/>
<comment type="catalytic activity">
    <reaction evidence="6">
        <text>ATP + (deoxyribonucleotide)n-3'-hydroxyl + 5'-phospho-(deoxyribonucleotide)m = (deoxyribonucleotide)n+m + AMP + diphosphate.</text>
        <dbReference type="EC" id="6.5.1.1"/>
    </reaction>
</comment>
<dbReference type="SUPFAM" id="SSF56091">
    <property type="entry name" value="DNA ligase/mRNA capping enzyme, catalytic domain"/>
    <property type="match status" value="1"/>
</dbReference>
<dbReference type="AlphaFoldDB" id="A0ABD4LLK8"/>
<dbReference type="InterPro" id="IPR012340">
    <property type="entry name" value="NA-bd_OB-fold"/>
</dbReference>
<dbReference type="Gene3D" id="3.30.470.30">
    <property type="entry name" value="DNA ligase/mRNA capping enzyme"/>
    <property type="match status" value="1"/>
</dbReference>
<protein>
    <recommendedName>
        <fullName evidence="11">ATP-dependent DNA ligase</fullName>
    </recommendedName>
</protein>
<keyword evidence="4" id="KW-0227">DNA damage</keyword>
<name>A0ABD4LLK8_BACCE</name>
<evidence type="ECO:0000259" key="8">
    <source>
        <dbReference type="Pfam" id="PF14743"/>
    </source>
</evidence>
<keyword evidence="5" id="KW-0234">DNA repair</keyword>
<dbReference type="InterPro" id="IPR050326">
    <property type="entry name" value="NAD_dep_DNA_ligaseB"/>
</dbReference>
<dbReference type="GO" id="GO:0006281">
    <property type="term" value="P:DNA repair"/>
    <property type="evidence" value="ECO:0007669"/>
    <property type="project" value="UniProtKB-KW"/>
</dbReference>
<dbReference type="Gene3D" id="2.40.50.140">
    <property type="entry name" value="Nucleic acid-binding proteins"/>
    <property type="match status" value="1"/>
</dbReference>
<feature type="domain" description="DNA ligase OB-like" evidence="8">
    <location>
        <begin position="362"/>
        <end position="432"/>
    </location>
</feature>
<evidence type="ECO:0000256" key="6">
    <source>
        <dbReference type="ARBA" id="ARBA00034003"/>
    </source>
</evidence>
<evidence type="ECO:0000256" key="1">
    <source>
        <dbReference type="ARBA" id="ARBA00001968"/>
    </source>
</evidence>
<sequence length="441" mass="50334">MVEVAKIIENIGNTSGKKAKKEILMKNKDNEMLCKVLNHLYNPYIKTNIALKKLKKEVRSDSHQFALLNTFEEYMDFLGINTGKDADIFKIQQYIESQPKEIHWLLEAMAIKKLTIGATGNSINEAFGYSFIPTFELMLAEKYIEVKRVKNEFKIYEHWKRYIGKRVIATKKLDGNRACIFTRGNGKIEVYSREGHLLEGLVEVELAFAQFPKGQVYDGELLATNEEGLSSKDLYKKTSSIMRKKGVKKGLEFHVFDLLPIEKFEQGGFEVSCEKRKEAVKKVVEAQNHELVKNVDILYIGEFNKEIIDSLADEAKANGEEGIMVQLADVGYACKRTFDILKVKSFESADLRCLNIYEGKSGRNIGSLGGVVLDFHDNRVNVGSGIPHELRDAIWENPDLVIGKIVEIQYFEAFEEEDGTLDLRFASFKTIREDKTEPSYY</sequence>
<organism evidence="9 10">
    <name type="scientific">Bacillus cereus</name>
    <dbReference type="NCBI Taxonomy" id="1396"/>
    <lineage>
        <taxon>Bacteria</taxon>
        <taxon>Bacillati</taxon>
        <taxon>Bacillota</taxon>
        <taxon>Bacilli</taxon>
        <taxon>Bacillales</taxon>
        <taxon>Bacillaceae</taxon>
        <taxon>Bacillus</taxon>
        <taxon>Bacillus cereus group</taxon>
    </lineage>
</organism>
<dbReference type="Proteomes" id="UP000613452">
    <property type="component" value="Unassembled WGS sequence"/>
</dbReference>
<evidence type="ECO:0000313" key="10">
    <source>
        <dbReference type="Proteomes" id="UP000613452"/>
    </source>
</evidence>